<gene>
    <name evidence="1" type="ORF">FOXG_19203</name>
</gene>
<evidence type="ECO:0000313" key="2">
    <source>
        <dbReference type="Proteomes" id="UP000009097"/>
    </source>
</evidence>
<protein>
    <submittedName>
        <fullName evidence="1">Uncharacterized protein</fullName>
    </submittedName>
</protein>
<accession>A0A0J9UY68</accession>
<dbReference type="GeneID" id="28959909"/>
<dbReference type="RefSeq" id="XP_018241893.1">
    <property type="nucleotide sequence ID" value="XM_018399401.1"/>
</dbReference>
<dbReference type="EMBL" id="DS231701">
    <property type="protein sequence ID" value="KNB03848.1"/>
    <property type="molecule type" value="Genomic_DNA"/>
</dbReference>
<name>A0A0J9UY68_FUSO4</name>
<reference evidence="1" key="1">
    <citation type="submission" date="2007-04" db="EMBL/GenBank/DDBJ databases">
        <authorList>
            <consortium name="The Broad Institute Genome Sequencing Platform"/>
            <person name="Birren B."/>
            <person name="Lander E."/>
            <person name="Galagan J."/>
            <person name="Nusbaum C."/>
            <person name="Devon K."/>
            <person name="Ma L.-J."/>
            <person name="Jaffe D."/>
            <person name="Butler J."/>
            <person name="Alvarez P."/>
            <person name="Gnerre S."/>
            <person name="Grabherr M."/>
            <person name="Kleber M."/>
            <person name="Mauceli E."/>
            <person name="Brockman W."/>
            <person name="MacCallum I.A."/>
            <person name="Young S."/>
            <person name="LaButti K."/>
            <person name="DeCaprio D."/>
            <person name="Crawford M."/>
            <person name="Koehrsen M."/>
            <person name="Engels R."/>
            <person name="Montgomery P."/>
            <person name="Pearson M."/>
            <person name="Howarth C."/>
            <person name="Larson L."/>
            <person name="White J."/>
            <person name="O'Leary S."/>
            <person name="Kodira C."/>
            <person name="Zeng Q."/>
            <person name="Yandava C."/>
            <person name="Alvarado L."/>
            <person name="Kistler C."/>
            <person name="Shim W.-B."/>
            <person name="Kang S."/>
            <person name="Woloshuk C."/>
        </authorList>
    </citation>
    <scope>NUCLEOTIDE SEQUENCE</scope>
    <source>
        <strain evidence="1">4287</strain>
    </source>
</reference>
<sequence>MSSDFLCVNSLTISSRYDILRSISTIEIKPGTQYLALQPCPWSYRVVGSCQGNKGAPGAHACIRASSRILAEARPFHSLSSPITGVPKSGVLCGLDWISHVELYQAGEDTMHFPCSLSPHAHNGGSRMFRMSSFAADDKAEY</sequence>
<dbReference type="KEGG" id="fox:FOXG_19203"/>
<dbReference type="VEuPathDB" id="FungiDB:FOXG_19203"/>
<reference evidence="1" key="2">
    <citation type="journal article" date="2010" name="Nature">
        <title>Comparative genomics reveals mobile pathogenicity chromosomes in Fusarium.</title>
        <authorList>
            <person name="Ma L.J."/>
            <person name="van der Does H.C."/>
            <person name="Borkovich K.A."/>
            <person name="Coleman J.J."/>
            <person name="Daboussi M.J."/>
            <person name="Di Pietro A."/>
            <person name="Dufresne M."/>
            <person name="Freitag M."/>
            <person name="Grabherr M."/>
            <person name="Henrissat B."/>
            <person name="Houterman P.M."/>
            <person name="Kang S."/>
            <person name="Shim W.B."/>
            <person name="Woloshuk C."/>
            <person name="Xie X."/>
            <person name="Xu J.R."/>
            <person name="Antoniw J."/>
            <person name="Baker S.E."/>
            <person name="Bluhm B.H."/>
            <person name="Breakspear A."/>
            <person name="Brown D.W."/>
            <person name="Butchko R.A."/>
            <person name="Chapman S."/>
            <person name="Coulson R."/>
            <person name="Coutinho P.M."/>
            <person name="Danchin E.G."/>
            <person name="Diener A."/>
            <person name="Gale L.R."/>
            <person name="Gardiner D.M."/>
            <person name="Goff S."/>
            <person name="Hammond-Kosack K.E."/>
            <person name="Hilburn K."/>
            <person name="Hua-Van A."/>
            <person name="Jonkers W."/>
            <person name="Kazan K."/>
            <person name="Kodira C.D."/>
            <person name="Koehrsen M."/>
            <person name="Kumar L."/>
            <person name="Lee Y.H."/>
            <person name="Li L."/>
            <person name="Manners J.M."/>
            <person name="Miranda-Saavedra D."/>
            <person name="Mukherjee M."/>
            <person name="Park G."/>
            <person name="Park J."/>
            <person name="Park S.Y."/>
            <person name="Proctor R.H."/>
            <person name="Regev A."/>
            <person name="Ruiz-Roldan M.C."/>
            <person name="Sain D."/>
            <person name="Sakthikumar S."/>
            <person name="Sykes S."/>
            <person name="Schwartz D.C."/>
            <person name="Turgeon B.G."/>
            <person name="Wapinski I."/>
            <person name="Yoder O."/>
            <person name="Young S."/>
            <person name="Zeng Q."/>
            <person name="Zhou S."/>
            <person name="Galagan J."/>
            <person name="Cuomo C.A."/>
            <person name="Kistler H.C."/>
            <person name="Rep M."/>
        </authorList>
    </citation>
    <scope>NUCLEOTIDE SEQUENCE [LARGE SCALE GENOMIC DNA]</scope>
    <source>
        <strain evidence="1">4287</strain>
    </source>
</reference>
<proteinExistence type="predicted"/>
<dbReference type="Proteomes" id="UP000009097">
    <property type="component" value="Unassembled WGS sequence"/>
</dbReference>
<evidence type="ECO:0000313" key="1">
    <source>
        <dbReference type="EMBL" id="KNB03848.1"/>
    </source>
</evidence>
<dbReference type="AlphaFoldDB" id="A0A0J9UY68"/>
<organism evidence="1 2">
    <name type="scientific">Fusarium oxysporum f. sp. lycopersici (strain 4287 / CBS 123668 / FGSC 9935 / NRRL 34936)</name>
    <name type="common">Fusarium vascular wilt of tomato</name>
    <dbReference type="NCBI Taxonomy" id="426428"/>
    <lineage>
        <taxon>Eukaryota</taxon>
        <taxon>Fungi</taxon>
        <taxon>Dikarya</taxon>
        <taxon>Ascomycota</taxon>
        <taxon>Pezizomycotina</taxon>
        <taxon>Sordariomycetes</taxon>
        <taxon>Hypocreomycetidae</taxon>
        <taxon>Hypocreales</taxon>
        <taxon>Nectriaceae</taxon>
        <taxon>Fusarium</taxon>
        <taxon>Fusarium oxysporum species complex</taxon>
    </lineage>
</organism>